<dbReference type="Pfam" id="PF00078">
    <property type="entry name" value="RVT_1"/>
    <property type="match status" value="1"/>
</dbReference>
<dbReference type="PROSITE" id="PS50878">
    <property type="entry name" value="RT_POL"/>
    <property type="match status" value="1"/>
</dbReference>
<sequence>MNLIFLIVVQAFDKVWHPDLFKLKLFLPLSYYLIFKSYLNKRHVFVSLGIEYFSIFPLLAGVPQGAVVSPTLCNLYFTDQPINLNTQIAVYTDKKAIYATYTNPDIVLSTLQSHLNDLSHWYSPGASELIKTNLFTPPLHSNTKNLLRYI</sequence>
<keyword evidence="2" id="KW-0695">RNA-directed DNA polymerase</keyword>
<dbReference type="InterPro" id="IPR000477">
    <property type="entry name" value="RT_dom"/>
</dbReference>
<dbReference type="EMBL" id="GGMS01017605">
    <property type="protein sequence ID" value="MBY86808.1"/>
    <property type="molecule type" value="Transcribed_RNA"/>
</dbReference>
<proteinExistence type="predicted"/>
<organism evidence="2">
    <name type="scientific">Sipha flava</name>
    <name type="common">yellow sugarcane aphid</name>
    <dbReference type="NCBI Taxonomy" id="143950"/>
    <lineage>
        <taxon>Eukaryota</taxon>
        <taxon>Metazoa</taxon>
        <taxon>Ecdysozoa</taxon>
        <taxon>Arthropoda</taxon>
        <taxon>Hexapoda</taxon>
        <taxon>Insecta</taxon>
        <taxon>Pterygota</taxon>
        <taxon>Neoptera</taxon>
        <taxon>Paraneoptera</taxon>
        <taxon>Hemiptera</taxon>
        <taxon>Sternorrhyncha</taxon>
        <taxon>Aphidomorpha</taxon>
        <taxon>Aphidoidea</taxon>
        <taxon>Aphididae</taxon>
        <taxon>Sipha</taxon>
    </lineage>
</organism>
<dbReference type="GO" id="GO:0003964">
    <property type="term" value="F:RNA-directed DNA polymerase activity"/>
    <property type="evidence" value="ECO:0007669"/>
    <property type="project" value="UniProtKB-KW"/>
</dbReference>
<protein>
    <submittedName>
        <fullName evidence="2">RNA-directed DNA polymerase from mobile element jockey</fullName>
    </submittedName>
</protein>
<gene>
    <name evidence="2" type="primary">pol_169</name>
    <name evidence="2" type="ORF">g.164377</name>
</gene>
<name>A0A2S2RA18_9HEMI</name>
<evidence type="ECO:0000259" key="1">
    <source>
        <dbReference type="PROSITE" id="PS50878"/>
    </source>
</evidence>
<reference evidence="2" key="1">
    <citation type="submission" date="2018-04" db="EMBL/GenBank/DDBJ databases">
        <title>Transcriptome assembly of Sipha flava.</title>
        <authorList>
            <person name="Scully E.D."/>
            <person name="Geib S.M."/>
            <person name="Palmer N.A."/>
            <person name="Koch K."/>
            <person name="Bradshaw J."/>
            <person name="Heng-Moss T."/>
            <person name="Sarath G."/>
        </authorList>
    </citation>
    <scope>NUCLEOTIDE SEQUENCE</scope>
</reference>
<feature type="domain" description="Reverse transcriptase" evidence="1">
    <location>
        <begin position="1"/>
        <end position="150"/>
    </location>
</feature>
<dbReference type="AlphaFoldDB" id="A0A2S2RA18"/>
<keyword evidence="2" id="KW-0808">Transferase</keyword>
<accession>A0A2S2RA18</accession>
<evidence type="ECO:0000313" key="2">
    <source>
        <dbReference type="EMBL" id="MBY86808.1"/>
    </source>
</evidence>
<keyword evidence="2" id="KW-0548">Nucleotidyltransferase</keyword>